<evidence type="ECO:0000256" key="3">
    <source>
        <dbReference type="ARBA" id="ARBA00022473"/>
    </source>
</evidence>
<evidence type="ECO:0000256" key="2">
    <source>
        <dbReference type="ARBA" id="ARBA00010501"/>
    </source>
</evidence>
<feature type="region of interest" description="Disordered" evidence="17">
    <location>
        <begin position="145"/>
        <end position="179"/>
    </location>
</feature>
<dbReference type="NCBIfam" id="TIGR01658">
    <property type="entry name" value="EYA-cons_domain"/>
    <property type="match status" value="1"/>
</dbReference>
<comment type="catalytic activity">
    <reaction evidence="13 16">
        <text>O-phospho-L-tyrosyl-[protein] + H2O = L-tyrosyl-[protein] + phosphate</text>
        <dbReference type="Rhea" id="RHEA:10684"/>
        <dbReference type="Rhea" id="RHEA-COMP:10136"/>
        <dbReference type="Rhea" id="RHEA-COMP:20101"/>
        <dbReference type="ChEBI" id="CHEBI:15377"/>
        <dbReference type="ChEBI" id="CHEBI:43474"/>
        <dbReference type="ChEBI" id="CHEBI:46858"/>
        <dbReference type="ChEBI" id="CHEBI:61978"/>
        <dbReference type="EC" id="3.1.3.48"/>
    </reaction>
</comment>
<feature type="region of interest" description="Disordered" evidence="17">
    <location>
        <begin position="1"/>
        <end position="94"/>
    </location>
</feature>
<keyword evidence="8 16" id="KW-0805">Transcription regulation</keyword>
<dbReference type="Pfam" id="PF00702">
    <property type="entry name" value="Hydrolase"/>
    <property type="match status" value="1"/>
</dbReference>
<comment type="similarity">
    <text evidence="2 16">Belongs to the HAD-like hydrolase superfamily. EYA family.</text>
</comment>
<evidence type="ECO:0000256" key="14">
    <source>
        <dbReference type="PIRSR" id="PIRSR628472-1"/>
    </source>
</evidence>
<evidence type="ECO:0000256" key="15">
    <source>
        <dbReference type="PIRSR" id="PIRSR628472-2"/>
    </source>
</evidence>
<dbReference type="GO" id="GO:0005634">
    <property type="term" value="C:nucleus"/>
    <property type="evidence" value="ECO:0007669"/>
    <property type="project" value="UniProtKB-SubCell"/>
</dbReference>
<keyword evidence="7 16" id="KW-0904">Protein phosphatase</keyword>
<dbReference type="PANTHER" id="PTHR10190:SF11">
    <property type="entry name" value="EYES ABSENT HOMOLOG 1"/>
    <property type="match status" value="1"/>
</dbReference>
<dbReference type="GO" id="GO:0006281">
    <property type="term" value="P:DNA repair"/>
    <property type="evidence" value="ECO:0007669"/>
    <property type="project" value="UniProtKB-KW"/>
</dbReference>
<evidence type="ECO:0000256" key="10">
    <source>
        <dbReference type="ARBA" id="ARBA00023163"/>
    </source>
</evidence>
<keyword evidence="3" id="KW-0217">Developmental protein</keyword>
<dbReference type="EC" id="3.1.3.48" evidence="16"/>
<evidence type="ECO:0000256" key="6">
    <source>
        <dbReference type="ARBA" id="ARBA00022842"/>
    </source>
</evidence>
<feature type="region of interest" description="Disordered" evidence="17">
    <location>
        <begin position="235"/>
        <end position="315"/>
    </location>
</feature>
<proteinExistence type="inferred from homology"/>
<dbReference type="SFLD" id="SFLDS00003">
    <property type="entry name" value="Haloacid_Dehalogenase"/>
    <property type="match status" value="1"/>
</dbReference>
<gene>
    <name evidence="19" type="primary">EYA1</name>
</gene>
<evidence type="ECO:0000256" key="4">
    <source>
        <dbReference type="ARBA" id="ARBA00022723"/>
    </source>
</evidence>
<dbReference type="InterPro" id="IPR028472">
    <property type="entry name" value="EYA"/>
</dbReference>
<dbReference type="Proteomes" id="UP000515131">
    <property type="component" value="Unplaced"/>
</dbReference>
<feature type="compositionally biased region" description="Polar residues" evidence="17">
    <location>
        <begin position="248"/>
        <end position="265"/>
    </location>
</feature>
<keyword evidence="18" id="KW-1185">Reference proteome</keyword>
<organism evidence="18 19">
    <name type="scientific">Puma concolor</name>
    <name type="common">Mountain lion</name>
    <name type="synonym">Felis concolor</name>
    <dbReference type="NCBI Taxonomy" id="9696"/>
    <lineage>
        <taxon>Eukaryota</taxon>
        <taxon>Metazoa</taxon>
        <taxon>Chordata</taxon>
        <taxon>Craniata</taxon>
        <taxon>Vertebrata</taxon>
        <taxon>Euteleostomi</taxon>
        <taxon>Mammalia</taxon>
        <taxon>Eutheria</taxon>
        <taxon>Laurasiatheria</taxon>
        <taxon>Carnivora</taxon>
        <taxon>Feliformia</taxon>
        <taxon>Felidae</taxon>
        <taxon>Felinae</taxon>
        <taxon>Puma</taxon>
    </lineage>
</organism>
<dbReference type="CDD" id="cd02601">
    <property type="entry name" value="HAD_Eya"/>
    <property type="match status" value="1"/>
</dbReference>
<feature type="compositionally biased region" description="Polar residues" evidence="17">
    <location>
        <begin position="33"/>
        <end position="58"/>
    </location>
</feature>
<feature type="compositionally biased region" description="Polar residues" evidence="17">
    <location>
        <begin position="146"/>
        <end position="179"/>
    </location>
</feature>
<protein>
    <recommendedName>
        <fullName evidence="16">Eyes absent homolog</fullName>
        <ecNumber evidence="16">3.1.3.48</ecNumber>
    </recommendedName>
</protein>
<dbReference type="InterPro" id="IPR006545">
    <property type="entry name" value="EYA_dom"/>
</dbReference>
<feature type="compositionally biased region" description="Basic and acidic residues" evidence="17">
    <location>
        <begin position="283"/>
        <end position="298"/>
    </location>
</feature>
<evidence type="ECO:0000313" key="18">
    <source>
        <dbReference type="Proteomes" id="UP000515131"/>
    </source>
</evidence>
<evidence type="ECO:0000256" key="1">
    <source>
        <dbReference type="ARBA" id="ARBA00004123"/>
    </source>
</evidence>
<feature type="active site" description="Nucleophile" evidence="14">
    <location>
        <position position="323"/>
    </location>
</feature>
<feature type="binding site" evidence="15">
    <location>
        <position position="325"/>
    </location>
    <ligand>
        <name>Mg(2+)</name>
        <dbReference type="ChEBI" id="CHEBI:18420"/>
    </ligand>
</feature>
<evidence type="ECO:0000256" key="13">
    <source>
        <dbReference type="ARBA" id="ARBA00051722"/>
    </source>
</evidence>
<dbReference type="FunFam" id="3.40.50.12350:FF:000010">
    <property type="entry name" value="Eyes absent homolog"/>
    <property type="match status" value="1"/>
</dbReference>
<keyword evidence="5 16" id="KW-0378">Hydrolase</keyword>
<keyword evidence="6 15" id="KW-0460">Magnesium</keyword>
<evidence type="ECO:0000256" key="7">
    <source>
        <dbReference type="ARBA" id="ARBA00022912"/>
    </source>
</evidence>
<sequence>MEMQDLTSPHSRLSGSSESPSGPKLDNSHRDSNSMTPNGTEVKTEPMSSSEIVSTTADGSLDNFSGSAIGSSSFSPRPTHQFSPPQIYPSNRPYPHILPTPSSQTMAAYGQTQFTTGMQQATAYVTYPQPGQPYGISSYGIKTEGGLSQSQSPGQTGFLSYGTSFGTPQPGQAPYSYQMQGSSFTTSSGLYTGNNSLTNSSGFNSSQQDYPTYPSFGQGQYAQYYNSSPYPAHYMTSSSTSPTTPSTNATYQLQEPPSGITSQAVTDPAAEYSTIHSPSTPIKDSDSDRLRRGSDGKSRGRGRRNNNPSPPPDSDLERVFIWDLDETIIVFHSLLTGSYANRYGRECDQVHIDDVSSDDNGQDLSTYNFGTDGFPAAATSANLCLATGVRGGVDWMRKLAFRYRRVKEIYNTYKNNVGGLLGPTKREAWLQLRAEIEALTDSWLTLALKALTLIHSRTNCVNILVTTTQLIPALAKVLLYGLGIVFPIENIYSATKIGKESCFERIIQRFGRKVVYVVIGDGVEEEQGAKKHAMPFWRISSHSDLMALHHALELEYL</sequence>
<evidence type="ECO:0000256" key="9">
    <source>
        <dbReference type="ARBA" id="ARBA00023159"/>
    </source>
</evidence>
<accession>A0A6P6HSS5</accession>
<evidence type="ECO:0000256" key="17">
    <source>
        <dbReference type="SAM" id="MobiDB-lite"/>
    </source>
</evidence>
<keyword evidence="9" id="KW-0010">Activator</keyword>
<feature type="compositionally biased region" description="Low complexity" evidence="17">
    <location>
        <begin position="236"/>
        <end position="247"/>
    </location>
</feature>
<feature type="active site" description="Proton donor" evidence="14">
    <location>
        <position position="325"/>
    </location>
</feature>
<dbReference type="RefSeq" id="XP_025778809.1">
    <property type="nucleotide sequence ID" value="XM_025923024.1"/>
</dbReference>
<evidence type="ECO:0000256" key="8">
    <source>
        <dbReference type="ARBA" id="ARBA00023015"/>
    </source>
</evidence>
<feature type="compositionally biased region" description="Low complexity" evidence="17">
    <location>
        <begin position="64"/>
        <end position="75"/>
    </location>
</feature>
<dbReference type="InterPro" id="IPR042577">
    <property type="entry name" value="EYA_dom_metazoan"/>
</dbReference>
<evidence type="ECO:0000256" key="16">
    <source>
        <dbReference type="RuleBase" id="RU362036"/>
    </source>
</evidence>
<dbReference type="GeneID" id="112859764"/>
<evidence type="ECO:0000256" key="11">
    <source>
        <dbReference type="ARBA" id="ARBA00023204"/>
    </source>
</evidence>
<dbReference type="GO" id="GO:0030154">
    <property type="term" value="P:cell differentiation"/>
    <property type="evidence" value="ECO:0007669"/>
    <property type="project" value="TreeGrafter"/>
</dbReference>
<reference evidence="19" key="1">
    <citation type="submission" date="2025-08" db="UniProtKB">
        <authorList>
            <consortium name="RefSeq"/>
        </authorList>
    </citation>
    <scope>IDENTIFICATION</scope>
    <source>
        <tissue evidence="19">Blood</tissue>
    </source>
</reference>
<dbReference type="PANTHER" id="PTHR10190">
    <property type="entry name" value="EYES ABSENT"/>
    <property type="match status" value="1"/>
</dbReference>
<keyword evidence="4 15" id="KW-0479">Metal-binding</keyword>
<keyword evidence="10" id="KW-0804">Transcription</keyword>
<dbReference type="GO" id="GO:0004725">
    <property type="term" value="F:protein tyrosine phosphatase activity"/>
    <property type="evidence" value="ECO:0007669"/>
    <property type="project" value="UniProtKB-EC"/>
</dbReference>
<name>A0A6P6HSS5_PUMCO</name>
<evidence type="ECO:0000313" key="19">
    <source>
        <dbReference type="RefSeq" id="XP_025778809.1"/>
    </source>
</evidence>
<dbReference type="AlphaFoldDB" id="A0A6P6HSS5"/>
<dbReference type="SFLD" id="SFLDG01129">
    <property type="entry name" value="C1.5:_HAD__Beta-PGM__Phosphata"/>
    <property type="match status" value="1"/>
</dbReference>
<feature type="compositionally biased region" description="Low complexity" evidence="17">
    <location>
        <begin position="8"/>
        <end position="23"/>
    </location>
</feature>
<comment type="cofactor">
    <cofactor evidence="15 16">
        <name>Mg(2+)</name>
        <dbReference type="ChEBI" id="CHEBI:18420"/>
    </cofactor>
    <text evidence="15 16">Binds 1 Mg(2+) ion per subunit.</text>
</comment>
<dbReference type="Gene3D" id="3.40.50.12350">
    <property type="match status" value="1"/>
</dbReference>
<dbReference type="GO" id="GO:2001240">
    <property type="term" value="P:negative regulation of extrinsic apoptotic signaling pathway in absence of ligand"/>
    <property type="evidence" value="ECO:0007669"/>
    <property type="project" value="TreeGrafter"/>
</dbReference>
<evidence type="ECO:0000256" key="5">
    <source>
        <dbReference type="ARBA" id="ARBA00022801"/>
    </source>
</evidence>
<feature type="binding site" evidence="15">
    <location>
        <position position="323"/>
    </location>
    <ligand>
        <name>Mg(2+)</name>
        <dbReference type="ChEBI" id="CHEBI:18420"/>
    </ligand>
</feature>
<dbReference type="InterPro" id="IPR038102">
    <property type="entry name" value="EYA_dom_sf"/>
</dbReference>
<evidence type="ECO:0000256" key="12">
    <source>
        <dbReference type="ARBA" id="ARBA00023242"/>
    </source>
</evidence>
<dbReference type="GO" id="GO:0045739">
    <property type="term" value="P:positive regulation of DNA repair"/>
    <property type="evidence" value="ECO:0007669"/>
    <property type="project" value="TreeGrafter"/>
</dbReference>
<dbReference type="CTD" id="2138"/>
<keyword evidence="11" id="KW-0234">DNA repair</keyword>
<keyword evidence="12" id="KW-0539">Nucleus</keyword>
<keyword evidence="11" id="KW-0227">DNA damage</keyword>
<comment type="subcellular location">
    <subcellularLocation>
        <location evidence="1">Nucleus</location>
    </subcellularLocation>
</comment>
<dbReference type="GO" id="GO:0046872">
    <property type="term" value="F:metal ion binding"/>
    <property type="evidence" value="ECO:0007669"/>
    <property type="project" value="UniProtKB-KW"/>
</dbReference>
<feature type="binding site" evidence="15">
    <location>
        <position position="521"/>
    </location>
    <ligand>
        <name>Mg(2+)</name>
        <dbReference type="ChEBI" id="CHEBI:18420"/>
    </ligand>
</feature>